<evidence type="ECO:0000256" key="3">
    <source>
        <dbReference type="ARBA" id="ARBA00006577"/>
    </source>
</evidence>
<evidence type="ECO:0000256" key="8">
    <source>
        <dbReference type="PROSITE-ProRule" id="PRU00277"/>
    </source>
</evidence>
<dbReference type="PANTHER" id="PTHR47861:SF3">
    <property type="entry name" value="FKBP-TYPE PEPTIDYL-PROLYL CIS-TRANS ISOMERASE SLYD"/>
    <property type="match status" value="1"/>
</dbReference>
<dbReference type="Gene3D" id="3.10.50.40">
    <property type="match status" value="1"/>
</dbReference>
<evidence type="ECO:0000313" key="12">
    <source>
        <dbReference type="Proteomes" id="UP001524383"/>
    </source>
</evidence>
<evidence type="ECO:0000256" key="5">
    <source>
        <dbReference type="ARBA" id="ARBA00023110"/>
    </source>
</evidence>
<evidence type="ECO:0000256" key="4">
    <source>
        <dbReference type="ARBA" id="ARBA00022490"/>
    </source>
</evidence>
<sequence length="161" mass="17035">MKGKTRFFICLLGLLAAFLLIAGCTGAAPTAGDGDTVKVHYTGTLANGTTFDSSAGGEPLEFTLGAGQVIPGFNNAVLGMAVSEEKTVTIPVEEAYGHYDEDLILVVPREKVPDEIAVVGTSLYQPRGTIILVDDEVVMIDQNHHLAGEDLTFTITLVEIL</sequence>
<dbReference type="EC" id="5.2.1.8" evidence="9"/>
<name>A0ABD4TI31_9EURY</name>
<dbReference type="GO" id="GO:0005737">
    <property type="term" value="C:cytoplasm"/>
    <property type="evidence" value="ECO:0007669"/>
    <property type="project" value="UniProtKB-SubCell"/>
</dbReference>
<comment type="subcellular location">
    <subcellularLocation>
        <location evidence="2">Cytoplasm</location>
    </subcellularLocation>
</comment>
<evidence type="ECO:0000256" key="7">
    <source>
        <dbReference type="ARBA" id="ARBA00023235"/>
    </source>
</evidence>
<evidence type="ECO:0000256" key="1">
    <source>
        <dbReference type="ARBA" id="ARBA00000971"/>
    </source>
</evidence>
<reference evidence="11 12" key="1">
    <citation type="submission" date="2019-08" db="EMBL/GenBank/DDBJ databases">
        <authorList>
            <person name="Chen S.-C."/>
            <person name="Lai M.-C."/>
            <person name="You Y.-T."/>
        </authorList>
    </citation>
    <scope>NUCLEOTIDE SEQUENCE [LARGE SCALE GENOMIC DNA]</scope>
    <source>
        <strain evidence="11 12">P2F9704a</strain>
    </source>
</reference>
<dbReference type="SUPFAM" id="SSF54534">
    <property type="entry name" value="FKBP-like"/>
    <property type="match status" value="1"/>
</dbReference>
<comment type="caution">
    <text evidence="11">The sequence shown here is derived from an EMBL/GenBank/DDBJ whole genome shotgun (WGS) entry which is preliminary data.</text>
</comment>
<dbReference type="PANTHER" id="PTHR47861">
    <property type="entry name" value="FKBP-TYPE PEPTIDYL-PROLYL CIS-TRANS ISOMERASE SLYD"/>
    <property type="match status" value="1"/>
</dbReference>
<evidence type="ECO:0000256" key="9">
    <source>
        <dbReference type="RuleBase" id="RU003915"/>
    </source>
</evidence>
<keyword evidence="6" id="KW-0143">Chaperone</keyword>
<evidence type="ECO:0000256" key="6">
    <source>
        <dbReference type="ARBA" id="ARBA00023186"/>
    </source>
</evidence>
<dbReference type="EMBL" id="VOTZ01000011">
    <property type="protein sequence ID" value="MCQ1538603.1"/>
    <property type="molecule type" value="Genomic_DNA"/>
</dbReference>
<feature type="domain" description="PPIase FKBP-type" evidence="10">
    <location>
        <begin position="34"/>
        <end position="122"/>
    </location>
</feature>
<dbReference type="RefSeq" id="WP_255332555.1">
    <property type="nucleotide sequence ID" value="NZ_VOTZ01000011.1"/>
</dbReference>
<protein>
    <recommendedName>
        <fullName evidence="9">Peptidyl-prolyl cis-trans isomerase</fullName>
        <ecNumber evidence="9">5.2.1.8</ecNumber>
    </recommendedName>
</protein>
<dbReference type="PROSITE" id="PS50059">
    <property type="entry name" value="FKBP_PPIASE"/>
    <property type="match status" value="1"/>
</dbReference>
<dbReference type="PROSITE" id="PS51257">
    <property type="entry name" value="PROKAR_LIPOPROTEIN"/>
    <property type="match status" value="1"/>
</dbReference>
<proteinExistence type="inferred from homology"/>
<dbReference type="InterPro" id="IPR046357">
    <property type="entry name" value="PPIase_dom_sf"/>
</dbReference>
<accession>A0ABD4TI31</accession>
<evidence type="ECO:0000256" key="2">
    <source>
        <dbReference type="ARBA" id="ARBA00004496"/>
    </source>
</evidence>
<keyword evidence="7 8" id="KW-0413">Isomerase</keyword>
<gene>
    <name evidence="11" type="ORF">FTO68_06340</name>
</gene>
<dbReference type="InterPro" id="IPR001179">
    <property type="entry name" value="PPIase_FKBP_dom"/>
</dbReference>
<comment type="similarity">
    <text evidence="3 9">Belongs to the FKBP-type PPIase family.</text>
</comment>
<dbReference type="GO" id="GO:0003755">
    <property type="term" value="F:peptidyl-prolyl cis-trans isomerase activity"/>
    <property type="evidence" value="ECO:0007669"/>
    <property type="project" value="UniProtKB-UniRule"/>
</dbReference>
<keyword evidence="4" id="KW-0963">Cytoplasm</keyword>
<dbReference type="GO" id="GO:0042026">
    <property type="term" value="P:protein refolding"/>
    <property type="evidence" value="ECO:0007669"/>
    <property type="project" value="UniProtKB-ARBA"/>
</dbReference>
<keyword evidence="12" id="KW-1185">Reference proteome</keyword>
<evidence type="ECO:0000313" key="11">
    <source>
        <dbReference type="EMBL" id="MCQ1538603.1"/>
    </source>
</evidence>
<dbReference type="Proteomes" id="UP001524383">
    <property type="component" value="Unassembled WGS sequence"/>
</dbReference>
<comment type="catalytic activity">
    <reaction evidence="1 8 9">
        <text>[protein]-peptidylproline (omega=180) = [protein]-peptidylproline (omega=0)</text>
        <dbReference type="Rhea" id="RHEA:16237"/>
        <dbReference type="Rhea" id="RHEA-COMP:10747"/>
        <dbReference type="Rhea" id="RHEA-COMP:10748"/>
        <dbReference type="ChEBI" id="CHEBI:83833"/>
        <dbReference type="ChEBI" id="CHEBI:83834"/>
        <dbReference type="EC" id="5.2.1.8"/>
    </reaction>
</comment>
<dbReference type="AlphaFoldDB" id="A0ABD4TI31"/>
<organism evidence="11 12">
    <name type="scientific">Methanocalculus taiwanensis</name>
    <dbReference type="NCBI Taxonomy" id="106207"/>
    <lineage>
        <taxon>Archaea</taxon>
        <taxon>Methanobacteriati</taxon>
        <taxon>Methanobacteriota</taxon>
        <taxon>Stenosarchaea group</taxon>
        <taxon>Methanomicrobia</taxon>
        <taxon>Methanomicrobiales</taxon>
        <taxon>Methanocalculaceae</taxon>
        <taxon>Methanocalculus</taxon>
    </lineage>
</organism>
<evidence type="ECO:0000259" key="10">
    <source>
        <dbReference type="PROSITE" id="PS50059"/>
    </source>
</evidence>
<keyword evidence="5 8" id="KW-0697">Rotamase</keyword>
<dbReference type="Pfam" id="PF00254">
    <property type="entry name" value="FKBP_C"/>
    <property type="match status" value="1"/>
</dbReference>